<dbReference type="GO" id="GO:0003964">
    <property type="term" value="F:RNA-directed DNA polymerase activity"/>
    <property type="evidence" value="ECO:0007669"/>
    <property type="project" value="UniProtKB-KW"/>
</dbReference>
<dbReference type="SUPFAM" id="SSF56672">
    <property type="entry name" value="DNA/RNA polymerases"/>
    <property type="match status" value="1"/>
</dbReference>
<dbReference type="PANTHER" id="PTHR34047">
    <property type="entry name" value="NUCLEAR INTRON MATURASE 1, MITOCHONDRIAL-RELATED"/>
    <property type="match status" value="1"/>
</dbReference>
<dbReference type="InterPro" id="IPR000477">
    <property type="entry name" value="RT_dom"/>
</dbReference>
<evidence type="ECO:0000313" key="3">
    <source>
        <dbReference type="Proteomes" id="UP000184038"/>
    </source>
</evidence>
<gene>
    <name evidence="2" type="ORF">SAMN02746066_01256</name>
</gene>
<dbReference type="InterPro" id="IPR051083">
    <property type="entry name" value="GrpII_Intron_Splice-Mob/Def"/>
</dbReference>
<dbReference type="PROSITE" id="PS50878">
    <property type="entry name" value="RT_POL"/>
    <property type="match status" value="1"/>
</dbReference>
<dbReference type="Pfam" id="PF08388">
    <property type="entry name" value="GIIM"/>
    <property type="match status" value="1"/>
</dbReference>
<proteinExistence type="predicted"/>
<dbReference type="NCBIfam" id="TIGR04416">
    <property type="entry name" value="group_II_RT_mat"/>
    <property type="match status" value="1"/>
</dbReference>
<sequence length="478" mass="56568">MNDELKMKWHSIYGQILFDRKLMSAWKQVEENKGCGGIDWETIETFKADEERKILQILQDLKNKEYKPTPVKRVYIPKKNGDKRPLGIPIIKDRIVQQSIVNVLSPKFEDGIFHKCSCGYRPNRGIERVMQIILWYVEHGNNYIYDCDIKGFFDNIPHKNLMKILTKYIADGTVLDMIWAWLKSGYMEEGKFLESNSGTQQGGVISPLLSNIYLNELDWELEKEGIKFVRYCDDFLLFAKSDEEIKRASEIAKKLITSLGLEIAINKTKFVDFHKDDFKFVGFDFKHWRERKNGSGKYFIVEPTEQSFKDFKKKIKDVTCKTLTLSQEAWIQRVNPIIRGKVNYYLYPYKAVEQNKRYGLESHCYLKSFSKQLHAIDAYTRQRLRVCMQHKHPNVRKGFEKIHKWNVGYFCGIKLIPSNWLYYNKMYGYKIEQYVEKQTQNWKKKQNNRIEKLKAQGKEYYTKKVLNGIAINKGLVMT</sequence>
<evidence type="ECO:0000259" key="1">
    <source>
        <dbReference type="PROSITE" id="PS50878"/>
    </source>
</evidence>
<keyword evidence="2" id="KW-0808">Transferase</keyword>
<organism evidence="2 3">
    <name type="scientific">Anaerosporobacter mobilis DSM 15930</name>
    <dbReference type="NCBI Taxonomy" id="1120996"/>
    <lineage>
        <taxon>Bacteria</taxon>
        <taxon>Bacillati</taxon>
        <taxon>Bacillota</taxon>
        <taxon>Clostridia</taxon>
        <taxon>Lachnospirales</taxon>
        <taxon>Lachnospiraceae</taxon>
        <taxon>Anaerosporobacter</taxon>
    </lineage>
</organism>
<protein>
    <submittedName>
        <fullName evidence="2">Group II intron reverse transcriptase/maturase</fullName>
    </submittedName>
</protein>
<dbReference type="InterPro" id="IPR043502">
    <property type="entry name" value="DNA/RNA_pol_sf"/>
</dbReference>
<dbReference type="EMBL" id="FRCP01000007">
    <property type="protein sequence ID" value="SHM22716.1"/>
    <property type="molecule type" value="Genomic_DNA"/>
</dbReference>
<keyword evidence="3" id="KW-1185">Reference proteome</keyword>
<dbReference type="RefSeq" id="WP_073284699.1">
    <property type="nucleotide sequence ID" value="NZ_FRCP01000007.1"/>
</dbReference>
<accession>A0A1M7H2Z3</accession>
<dbReference type="Proteomes" id="UP000184038">
    <property type="component" value="Unassembled WGS sequence"/>
</dbReference>
<dbReference type="AlphaFoldDB" id="A0A1M7H2Z3"/>
<dbReference type="OrthoDB" id="9788687at2"/>
<dbReference type="InterPro" id="IPR013597">
    <property type="entry name" value="Mat_intron_G2"/>
</dbReference>
<dbReference type="PANTHER" id="PTHR34047:SF8">
    <property type="entry name" value="PROTEIN YKFC"/>
    <property type="match status" value="1"/>
</dbReference>
<dbReference type="CDD" id="cd01651">
    <property type="entry name" value="RT_G2_intron"/>
    <property type="match status" value="1"/>
</dbReference>
<reference evidence="2 3" key="1">
    <citation type="submission" date="2016-11" db="EMBL/GenBank/DDBJ databases">
        <authorList>
            <person name="Jaros S."/>
            <person name="Januszkiewicz K."/>
            <person name="Wedrychowicz H."/>
        </authorList>
    </citation>
    <scope>NUCLEOTIDE SEQUENCE [LARGE SCALE GENOMIC DNA]</scope>
    <source>
        <strain evidence="2 3">DSM 15930</strain>
    </source>
</reference>
<evidence type="ECO:0000313" key="2">
    <source>
        <dbReference type="EMBL" id="SHM22716.1"/>
    </source>
</evidence>
<keyword evidence="2" id="KW-0695">RNA-directed DNA polymerase</keyword>
<feature type="domain" description="Reverse transcriptase" evidence="1">
    <location>
        <begin position="57"/>
        <end position="285"/>
    </location>
</feature>
<dbReference type="STRING" id="1120996.SAMN02746066_01256"/>
<dbReference type="Pfam" id="PF00078">
    <property type="entry name" value="RVT_1"/>
    <property type="match status" value="1"/>
</dbReference>
<dbReference type="InterPro" id="IPR030931">
    <property type="entry name" value="Group_II_RT_mat"/>
</dbReference>
<name>A0A1M7H2Z3_9FIRM</name>
<keyword evidence="2" id="KW-0548">Nucleotidyltransferase</keyword>